<reference evidence="2" key="4">
    <citation type="submission" date="2023-01" db="EMBL/GenBank/DDBJ databases">
        <title>Draft genome sequence of Methylobacterium oxalidis strain NBRC 107715.</title>
        <authorList>
            <person name="Sun Q."/>
            <person name="Mori K."/>
        </authorList>
    </citation>
    <scope>NUCLEOTIDE SEQUENCE</scope>
    <source>
        <strain evidence="2">NBRC 107715</strain>
    </source>
</reference>
<evidence type="ECO:0000313" key="2">
    <source>
        <dbReference type="EMBL" id="GLS63619.1"/>
    </source>
</evidence>
<sequence>MLPGRRVKSDRPRTYLAYPSLGRNEDINARTWKPMQLSSDELVQMPPVAAKIGLKFWPRPLTCRAVLTGQDRAFVSISLAGSLPDRFSLAVEPDFAPRPCIVTWRGEGAIEVALYD</sequence>
<evidence type="ECO:0000313" key="1">
    <source>
        <dbReference type="EMBL" id="GEP04793.1"/>
    </source>
</evidence>
<evidence type="ECO:0000313" key="4">
    <source>
        <dbReference type="Proteomes" id="UP001156856"/>
    </source>
</evidence>
<reference evidence="1 3" key="3">
    <citation type="submission" date="2019-07" db="EMBL/GenBank/DDBJ databases">
        <title>Whole genome shotgun sequence of Methylobacterium oxalidis NBRC 107715.</title>
        <authorList>
            <person name="Hosoyama A."/>
            <person name="Uohara A."/>
            <person name="Ohji S."/>
            <person name="Ichikawa N."/>
        </authorList>
    </citation>
    <scope>NUCLEOTIDE SEQUENCE [LARGE SCALE GENOMIC DNA]</scope>
    <source>
        <strain evidence="1 3">NBRC 107715</strain>
    </source>
</reference>
<accession>A0A512J4D3</accession>
<dbReference type="EMBL" id="BSPK01000025">
    <property type="protein sequence ID" value="GLS63619.1"/>
    <property type="molecule type" value="Genomic_DNA"/>
</dbReference>
<dbReference type="AlphaFoldDB" id="A0A512J4D3"/>
<reference evidence="2" key="1">
    <citation type="journal article" date="2014" name="Int. J. Syst. Evol. Microbiol.">
        <title>Complete genome of a new Firmicutes species belonging to the dominant human colonic microbiota ('Ruminococcus bicirculans') reveals two chromosomes and a selective capacity to utilize plant glucans.</title>
        <authorList>
            <consortium name="NISC Comparative Sequencing Program"/>
            <person name="Wegmann U."/>
            <person name="Louis P."/>
            <person name="Goesmann A."/>
            <person name="Henrissat B."/>
            <person name="Duncan S.H."/>
            <person name="Flint H.J."/>
        </authorList>
    </citation>
    <scope>NUCLEOTIDE SEQUENCE</scope>
    <source>
        <strain evidence="2">NBRC 107715</strain>
    </source>
</reference>
<proteinExistence type="predicted"/>
<dbReference type="EMBL" id="BJZU01000052">
    <property type="protein sequence ID" value="GEP04793.1"/>
    <property type="molecule type" value="Genomic_DNA"/>
</dbReference>
<gene>
    <name evidence="2" type="ORF">GCM10007888_20000</name>
    <name evidence="1" type="ORF">MOX02_28310</name>
</gene>
<reference evidence="4" key="2">
    <citation type="journal article" date="2019" name="Int. J. Syst. Evol. Microbiol.">
        <title>The Global Catalogue of Microorganisms (GCM) 10K type strain sequencing project: providing services to taxonomists for standard genome sequencing and annotation.</title>
        <authorList>
            <consortium name="The Broad Institute Genomics Platform"/>
            <consortium name="The Broad Institute Genome Sequencing Center for Infectious Disease"/>
            <person name="Wu L."/>
            <person name="Ma J."/>
        </authorList>
    </citation>
    <scope>NUCLEOTIDE SEQUENCE [LARGE SCALE GENOMIC DNA]</scope>
    <source>
        <strain evidence="4">NBRC 107715</strain>
    </source>
</reference>
<dbReference type="Proteomes" id="UP001156856">
    <property type="component" value="Unassembled WGS sequence"/>
</dbReference>
<dbReference type="Proteomes" id="UP000321960">
    <property type="component" value="Unassembled WGS sequence"/>
</dbReference>
<comment type="caution">
    <text evidence="1">The sequence shown here is derived from an EMBL/GenBank/DDBJ whole genome shotgun (WGS) entry which is preliminary data.</text>
</comment>
<keyword evidence="4" id="KW-1185">Reference proteome</keyword>
<organism evidence="1 3">
    <name type="scientific">Methylobacterium oxalidis</name>
    <dbReference type="NCBI Taxonomy" id="944322"/>
    <lineage>
        <taxon>Bacteria</taxon>
        <taxon>Pseudomonadati</taxon>
        <taxon>Pseudomonadota</taxon>
        <taxon>Alphaproteobacteria</taxon>
        <taxon>Hyphomicrobiales</taxon>
        <taxon>Methylobacteriaceae</taxon>
        <taxon>Methylobacterium</taxon>
    </lineage>
</organism>
<name>A0A512J4D3_9HYPH</name>
<evidence type="ECO:0000313" key="3">
    <source>
        <dbReference type="Proteomes" id="UP000321960"/>
    </source>
</evidence>
<protein>
    <submittedName>
        <fullName evidence="1">Uncharacterized protein</fullName>
    </submittedName>
</protein>